<feature type="compositionally biased region" description="Basic and acidic residues" evidence="1">
    <location>
        <begin position="40"/>
        <end position="49"/>
    </location>
</feature>
<proteinExistence type="predicted"/>
<protein>
    <submittedName>
        <fullName evidence="2">Uncharacterized protein</fullName>
    </submittedName>
</protein>
<sequence length="78" mass="8739">MFRYLAVQFFVRGGISLSYPSTNYAYRATARVNRGAVRRGIDPCSKPRQDGYATLNEPSGNAFRDPKPFVGSITRPNH</sequence>
<dbReference type="AlphaFoldDB" id="A0A829PMM2"/>
<evidence type="ECO:0000313" key="3">
    <source>
        <dbReference type="Proteomes" id="UP000019854"/>
    </source>
</evidence>
<evidence type="ECO:0000256" key="1">
    <source>
        <dbReference type="SAM" id="MobiDB-lite"/>
    </source>
</evidence>
<gene>
    <name evidence="2" type="ORF">L829_0927</name>
</gene>
<dbReference type="Proteomes" id="UP000019854">
    <property type="component" value="Unassembled WGS sequence"/>
</dbReference>
<organism evidence="2 3">
    <name type="scientific">Mycobacteroides abscessus MAB_030201_1075</name>
    <dbReference type="NCBI Taxonomy" id="1335410"/>
    <lineage>
        <taxon>Bacteria</taxon>
        <taxon>Bacillati</taxon>
        <taxon>Actinomycetota</taxon>
        <taxon>Actinomycetes</taxon>
        <taxon>Mycobacteriales</taxon>
        <taxon>Mycobacteriaceae</taxon>
        <taxon>Mycobacteroides</taxon>
        <taxon>Mycobacteroides abscessus</taxon>
    </lineage>
</organism>
<name>A0A829PMM2_9MYCO</name>
<reference evidence="2 3" key="1">
    <citation type="submission" date="2014-01" db="EMBL/GenBank/DDBJ databases">
        <authorList>
            <person name="Zelazny A."/>
            <person name="Olivier K."/>
            <person name="Sampaio E.P."/>
            <person name="Holland S.M."/>
            <person name="Tallon L.J."/>
            <person name="Sadzewicz L.K."/>
            <person name="Sengamalay N."/>
            <person name="Fraser C.M."/>
            <person name="Hine E."/>
            <person name="Shefchek K.A."/>
            <person name="Das S.P."/>
            <person name="Shallom S.J."/>
            <person name="Agrawal S."/>
            <person name="Tettelin H."/>
        </authorList>
    </citation>
    <scope>NUCLEOTIDE SEQUENCE [LARGE SCALE GENOMIC DNA]</scope>
    <source>
        <strain evidence="2 3">MAB_030201_1075</strain>
    </source>
</reference>
<dbReference type="EMBL" id="JAOX01000001">
    <property type="protein sequence ID" value="ETZ87381.1"/>
    <property type="molecule type" value="Genomic_DNA"/>
</dbReference>
<evidence type="ECO:0000313" key="2">
    <source>
        <dbReference type="EMBL" id="ETZ87381.1"/>
    </source>
</evidence>
<comment type="caution">
    <text evidence="2">The sequence shown here is derived from an EMBL/GenBank/DDBJ whole genome shotgun (WGS) entry which is preliminary data.</text>
</comment>
<feature type="region of interest" description="Disordered" evidence="1">
    <location>
        <begin position="40"/>
        <end position="78"/>
    </location>
</feature>
<accession>A0A829PMM2</accession>